<dbReference type="PANTHER" id="PTHR11266">
    <property type="entry name" value="PEROXISOMAL MEMBRANE PROTEIN 2, PXMP2 MPV17"/>
    <property type="match status" value="1"/>
</dbReference>
<evidence type="ECO:0000313" key="9">
    <source>
        <dbReference type="Proteomes" id="UP000625711"/>
    </source>
</evidence>
<name>A0A834HX03_RHYFE</name>
<organism evidence="8 9">
    <name type="scientific">Rhynchophorus ferrugineus</name>
    <name type="common">Red palm weevil</name>
    <name type="synonym">Curculio ferrugineus</name>
    <dbReference type="NCBI Taxonomy" id="354439"/>
    <lineage>
        <taxon>Eukaryota</taxon>
        <taxon>Metazoa</taxon>
        <taxon>Ecdysozoa</taxon>
        <taxon>Arthropoda</taxon>
        <taxon>Hexapoda</taxon>
        <taxon>Insecta</taxon>
        <taxon>Pterygota</taxon>
        <taxon>Neoptera</taxon>
        <taxon>Endopterygota</taxon>
        <taxon>Coleoptera</taxon>
        <taxon>Polyphaga</taxon>
        <taxon>Cucujiformia</taxon>
        <taxon>Curculionidae</taxon>
        <taxon>Dryophthorinae</taxon>
        <taxon>Rhynchophorus</taxon>
    </lineage>
</organism>
<evidence type="ECO:0000256" key="7">
    <source>
        <dbReference type="RuleBase" id="RU363053"/>
    </source>
</evidence>
<dbReference type="AlphaFoldDB" id="A0A834HX03"/>
<keyword evidence="9" id="KW-1185">Reference proteome</keyword>
<evidence type="ECO:0000256" key="5">
    <source>
        <dbReference type="ARBA" id="ARBA00023136"/>
    </source>
</evidence>
<dbReference type="OrthoDB" id="430207at2759"/>
<keyword evidence="3 7" id="KW-0812">Transmembrane</keyword>
<evidence type="ECO:0000256" key="2">
    <source>
        <dbReference type="ARBA" id="ARBA00006824"/>
    </source>
</evidence>
<feature type="transmembrane region" description="Helical" evidence="7">
    <location>
        <begin position="90"/>
        <end position="109"/>
    </location>
</feature>
<accession>A0A834HX03</accession>
<comment type="similarity">
    <text evidence="2 7">Belongs to the peroxisomal membrane protein PXMP2/4 family.</text>
</comment>
<evidence type="ECO:0000313" key="8">
    <source>
        <dbReference type="EMBL" id="KAF7268402.1"/>
    </source>
</evidence>
<keyword evidence="5 7" id="KW-0472">Membrane</keyword>
<comment type="subcellular location">
    <subcellularLocation>
        <location evidence="1">Membrane</location>
        <topology evidence="1">Multi-pass membrane protein</topology>
    </subcellularLocation>
</comment>
<dbReference type="InterPro" id="IPR007248">
    <property type="entry name" value="Mpv17_PMP22"/>
</dbReference>
<dbReference type="Pfam" id="PF04117">
    <property type="entry name" value="Mpv17_PMP22"/>
    <property type="match status" value="1"/>
</dbReference>
<dbReference type="GO" id="GO:0015267">
    <property type="term" value="F:channel activity"/>
    <property type="evidence" value="ECO:0007669"/>
    <property type="project" value="TreeGrafter"/>
</dbReference>
<sequence length="176" mass="20270">MLRAYQKLLDKHFLLVQCVQTGSMMAVGDVVAQTLIEKKQNKEFEPMRTVKFGLLGVCFVGPTLTVWYRILAKYLGKSGSSSGALKKVAIDQIVFLPTFLAVFIANVNLMNGKNMRDLKQEMVKTYPDVVINSWKIWPAVQLINFYWVPRHYQVLLVQTVALFWNPYLSWKTQKVH</sequence>
<dbReference type="EMBL" id="JAACXV010014325">
    <property type="protein sequence ID" value="KAF7268402.1"/>
    <property type="molecule type" value="Genomic_DNA"/>
</dbReference>
<evidence type="ECO:0000256" key="6">
    <source>
        <dbReference type="ARBA" id="ARBA00049743"/>
    </source>
</evidence>
<proteinExistence type="inferred from homology"/>
<dbReference type="Proteomes" id="UP000625711">
    <property type="component" value="Unassembled WGS sequence"/>
</dbReference>
<dbReference type="GO" id="GO:0005739">
    <property type="term" value="C:mitochondrion"/>
    <property type="evidence" value="ECO:0007669"/>
    <property type="project" value="TreeGrafter"/>
</dbReference>
<gene>
    <name evidence="8" type="ORF">GWI33_018463</name>
</gene>
<evidence type="ECO:0000256" key="3">
    <source>
        <dbReference type="ARBA" id="ARBA00022692"/>
    </source>
</evidence>
<feature type="transmembrane region" description="Helical" evidence="7">
    <location>
        <begin position="52"/>
        <end position="70"/>
    </location>
</feature>
<evidence type="ECO:0000256" key="4">
    <source>
        <dbReference type="ARBA" id="ARBA00022989"/>
    </source>
</evidence>
<dbReference type="GO" id="GO:1901858">
    <property type="term" value="P:regulation of mitochondrial DNA metabolic process"/>
    <property type="evidence" value="ECO:0007669"/>
    <property type="project" value="TreeGrafter"/>
</dbReference>
<dbReference type="PANTHER" id="PTHR11266:SF17">
    <property type="entry name" value="PROTEIN MPV17"/>
    <property type="match status" value="1"/>
</dbReference>
<reference evidence="8" key="1">
    <citation type="submission" date="2020-08" db="EMBL/GenBank/DDBJ databases">
        <title>Genome sequencing and assembly of the red palm weevil Rhynchophorus ferrugineus.</title>
        <authorList>
            <person name="Dias G.B."/>
            <person name="Bergman C.M."/>
            <person name="Manee M."/>
        </authorList>
    </citation>
    <scope>NUCLEOTIDE SEQUENCE</scope>
    <source>
        <strain evidence="8">AA-2017</strain>
        <tissue evidence="8">Whole larva</tissue>
    </source>
</reference>
<keyword evidence="4 7" id="KW-1133">Transmembrane helix</keyword>
<comment type="caution">
    <text evidence="8">The sequence shown here is derived from an EMBL/GenBank/DDBJ whole genome shotgun (WGS) entry which is preliminary data.</text>
</comment>
<dbReference type="GO" id="GO:0016020">
    <property type="term" value="C:membrane"/>
    <property type="evidence" value="ECO:0007669"/>
    <property type="project" value="UniProtKB-SubCell"/>
</dbReference>
<evidence type="ECO:0000256" key="1">
    <source>
        <dbReference type="ARBA" id="ARBA00004141"/>
    </source>
</evidence>
<protein>
    <recommendedName>
        <fullName evidence="6">Mitochondrial inner membrane protein Mpv17</fullName>
    </recommendedName>
</protein>